<dbReference type="PROSITE" id="PS51257">
    <property type="entry name" value="PROKAR_LIPOPROTEIN"/>
    <property type="match status" value="1"/>
</dbReference>
<dbReference type="Gene3D" id="3.40.190.10">
    <property type="entry name" value="Periplasmic binding protein-like II"/>
    <property type="match status" value="1"/>
</dbReference>
<protein>
    <submittedName>
        <fullName evidence="2">Cellobiose transport system substrate-binding protein</fullName>
    </submittedName>
</protein>
<evidence type="ECO:0000256" key="1">
    <source>
        <dbReference type="SAM" id="SignalP"/>
    </source>
</evidence>
<organism evidence="2 3">
    <name type="scientific">Cytobacillus eiseniae</name>
    <dbReference type="NCBI Taxonomy" id="762947"/>
    <lineage>
        <taxon>Bacteria</taxon>
        <taxon>Bacillati</taxon>
        <taxon>Bacillota</taxon>
        <taxon>Bacilli</taxon>
        <taxon>Bacillales</taxon>
        <taxon>Bacillaceae</taxon>
        <taxon>Cytobacillus</taxon>
    </lineage>
</organism>
<keyword evidence="3" id="KW-1185">Reference proteome</keyword>
<dbReference type="RefSeq" id="WP_066398646.1">
    <property type="nucleotide sequence ID" value="NZ_JAGIKZ010000015.1"/>
</dbReference>
<feature type="chain" id="PRO_5046309466" evidence="1">
    <location>
        <begin position="22"/>
        <end position="432"/>
    </location>
</feature>
<dbReference type="Proteomes" id="UP001519293">
    <property type="component" value="Unassembled WGS sequence"/>
</dbReference>
<accession>A0ABS4RGS9</accession>
<dbReference type="PANTHER" id="PTHR43649">
    <property type="entry name" value="ARABINOSE-BINDING PROTEIN-RELATED"/>
    <property type="match status" value="1"/>
</dbReference>
<name>A0ABS4RGS9_9BACI</name>
<feature type="signal peptide" evidence="1">
    <location>
        <begin position="1"/>
        <end position="21"/>
    </location>
</feature>
<dbReference type="PANTHER" id="PTHR43649:SF32">
    <property type="entry name" value="SUGAR BINDING SECRETED PROTEIN"/>
    <property type="match status" value="1"/>
</dbReference>
<reference evidence="2 3" key="1">
    <citation type="submission" date="2021-03" db="EMBL/GenBank/DDBJ databases">
        <title>Genomic Encyclopedia of Type Strains, Phase IV (KMG-IV): sequencing the most valuable type-strain genomes for metagenomic binning, comparative biology and taxonomic classification.</title>
        <authorList>
            <person name="Goeker M."/>
        </authorList>
    </citation>
    <scope>NUCLEOTIDE SEQUENCE [LARGE SCALE GENOMIC DNA]</scope>
    <source>
        <strain evidence="2 3">DSM 26675</strain>
    </source>
</reference>
<evidence type="ECO:0000313" key="2">
    <source>
        <dbReference type="EMBL" id="MBP2242092.1"/>
    </source>
</evidence>
<comment type="caution">
    <text evidence="2">The sequence shown here is derived from an EMBL/GenBank/DDBJ whole genome shotgun (WGS) entry which is preliminary data.</text>
</comment>
<proteinExistence type="predicted"/>
<dbReference type="InterPro" id="IPR050490">
    <property type="entry name" value="Bact_solute-bd_prot1"/>
</dbReference>
<evidence type="ECO:0000313" key="3">
    <source>
        <dbReference type="Proteomes" id="UP001519293"/>
    </source>
</evidence>
<keyword evidence="1" id="KW-0732">Signal</keyword>
<dbReference type="EMBL" id="JAGIKZ010000015">
    <property type="protein sequence ID" value="MBP2242092.1"/>
    <property type="molecule type" value="Genomic_DNA"/>
</dbReference>
<gene>
    <name evidence="2" type="ORF">J2Z40_002665</name>
</gene>
<dbReference type="InterPro" id="IPR006059">
    <property type="entry name" value="SBP"/>
</dbReference>
<dbReference type="Pfam" id="PF13416">
    <property type="entry name" value="SBP_bac_8"/>
    <property type="match status" value="1"/>
</dbReference>
<sequence length="432" mass="47877">MRSLKKLVALGLSTALAFTLAACNDNEKSSSDDVEKGDKQVTLDFWTFGATGYEDLAKAYEEENPNVKIKVRAAETAEHHDALFTALSAGSGAPDISMLEIDQLDRFKTAQDRFENLYDLGAKDIKDQYLDWKWNTGENNSGDFLIGLPTDIGPKALYYRVDVFEEAGLPTDPDEVAKLISTPEAFEEAGLKVKEQTGKVFIDSIEMAFRAYLDAAQETFLNPEGELLLEESGNAVKEAFDYAVKLNDLGIVGKFEMWSPEWANAVNKGEFAAELGAGWLKGWMEGNATEAIGKWRVATLPSEFAANWGGSFIAIPKETKNAKEAYEFVQWLVSPDNQIKSFQSKGLFPSAPSVYEMDEFKSNEDEFFGGQATAPVFAKAAQDINGAVYKGEKYFPVYQEVLNALKNVQSKGADPNKEWEDAIKRSKDLLKR</sequence>
<dbReference type="SUPFAM" id="SSF53850">
    <property type="entry name" value="Periplasmic binding protein-like II"/>
    <property type="match status" value="1"/>
</dbReference>